<comment type="similarity">
    <text evidence="2">Belongs to the mitochondrion-specific ribosomal protein mS23 family.</text>
</comment>
<evidence type="ECO:0000256" key="1">
    <source>
        <dbReference type="ARBA" id="ARBA00004173"/>
    </source>
</evidence>
<evidence type="ECO:0000256" key="7">
    <source>
        <dbReference type="ARBA" id="ARBA00035421"/>
    </source>
</evidence>
<dbReference type="GO" id="GO:0003735">
    <property type="term" value="F:structural constituent of ribosome"/>
    <property type="evidence" value="ECO:0007669"/>
    <property type="project" value="InterPro"/>
</dbReference>
<dbReference type="PANTHER" id="PTHR37799">
    <property type="entry name" value="37S RIBOSOMAL PROTEIN S25, MITOCHONDRIAL"/>
    <property type="match status" value="1"/>
</dbReference>
<dbReference type="VEuPathDB" id="FungiDB:CC77DRAFT_1042124"/>
<dbReference type="InterPro" id="IPR059242">
    <property type="entry name" value="mS23_dom"/>
</dbReference>
<keyword evidence="5" id="KW-0687">Ribonucleoprotein</keyword>
<dbReference type="InterPro" id="IPR016939">
    <property type="entry name" value="Ribosomal_mS23_fun"/>
</dbReference>
<name>A0A4Q4NGX6_ALTAL</name>
<keyword evidence="3 8" id="KW-0689">Ribosomal protein</keyword>
<accession>A0A4Q4NGX6</accession>
<evidence type="ECO:0000313" key="9">
    <source>
        <dbReference type="Proteomes" id="UP000291422"/>
    </source>
</evidence>
<dbReference type="Pfam" id="PF13741">
    <property type="entry name" value="MRP-S25"/>
    <property type="match status" value="1"/>
</dbReference>
<protein>
    <recommendedName>
        <fullName evidence="6">Small ribosomal subunit protein mS23</fullName>
    </recommendedName>
    <alternativeName>
        <fullName evidence="7">37S ribosomal protein S25, mitochondrial</fullName>
    </alternativeName>
</protein>
<dbReference type="CDD" id="cd23701">
    <property type="entry name" value="At1g26750"/>
    <property type="match status" value="1"/>
</dbReference>
<gene>
    <name evidence="8" type="ORF">AA0117_g5536</name>
</gene>
<comment type="subcellular location">
    <subcellularLocation>
        <location evidence="1">Mitochondrion</location>
    </subcellularLocation>
</comment>
<evidence type="ECO:0000256" key="3">
    <source>
        <dbReference type="ARBA" id="ARBA00022980"/>
    </source>
</evidence>
<comment type="caution">
    <text evidence="8">The sequence shown here is derived from an EMBL/GenBank/DDBJ whole genome shotgun (WGS) entry which is preliminary data.</text>
</comment>
<evidence type="ECO:0000256" key="2">
    <source>
        <dbReference type="ARBA" id="ARBA00009864"/>
    </source>
</evidence>
<reference evidence="9" key="1">
    <citation type="journal article" date="2019" name="bioRxiv">
        <title>Genomics, evolutionary history and diagnostics of the Alternaria alternata species group including apple and Asian pear pathotypes.</title>
        <authorList>
            <person name="Armitage A.D."/>
            <person name="Cockerton H.M."/>
            <person name="Sreenivasaprasad S."/>
            <person name="Woodhall J.W."/>
            <person name="Lane C.R."/>
            <person name="Harrison R.J."/>
            <person name="Clarkson J.P."/>
        </authorList>
    </citation>
    <scope>NUCLEOTIDE SEQUENCE [LARGE SCALE GENOMIC DNA]</scope>
    <source>
        <strain evidence="9">FERA 1177</strain>
    </source>
</reference>
<evidence type="ECO:0000256" key="5">
    <source>
        <dbReference type="ARBA" id="ARBA00023274"/>
    </source>
</evidence>
<dbReference type="AlphaFoldDB" id="A0A4Q4NGX6"/>
<keyword evidence="4" id="KW-0496">Mitochondrion</keyword>
<organism evidence="8 9">
    <name type="scientific">Alternaria alternata</name>
    <name type="common">Alternaria rot fungus</name>
    <name type="synonym">Torula alternata</name>
    <dbReference type="NCBI Taxonomy" id="5599"/>
    <lineage>
        <taxon>Eukaryota</taxon>
        <taxon>Fungi</taxon>
        <taxon>Dikarya</taxon>
        <taxon>Ascomycota</taxon>
        <taxon>Pezizomycotina</taxon>
        <taxon>Dothideomycetes</taxon>
        <taxon>Pleosporomycetidae</taxon>
        <taxon>Pleosporales</taxon>
        <taxon>Pleosporineae</taxon>
        <taxon>Pleosporaceae</taxon>
        <taxon>Alternaria</taxon>
        <taxon>Alternaria sect. Alternaria</taxon>
        <taxon>Alternaria alternata complex</taxon>
    </lineage>
</organism>
<proteinExistence type="inferred from homology"/>
<evidence type="ECO:0000313" key="8">
    <source>
        <dbReference type="EMBL" id="RYN76507.1"/>
    </source>
</evidence>
<dbReference type="EMBL" id="PDXD01000011">
    <property type="protein sequence ID" value="RYN76507.1"/>
    <property type="molecule type" value="Genomic_DNA"/>
</dbReference>
<sequence length="322" mass="36720">MWAAIDYKELIEELPRRRGYCWCCGESPCSNPKISASRSLGEVADFAGKNPSIYDTTNRAAQPAAMGRYDFRPLRVRQTAKALFDSKRDLNLPQWYDVVGNIPPGETLARPVLRIPKMRKARKASKLFKPLPIEYPEDKLRSEFFGDHPWELARPRLVIENSGNDSKNYDWSKIVQPGKQLDGESVVQRQMWLMKHASLSKASAYDQARREFYQHRHLSEIRQRIAKEEALHVGAYFGKGPLEIGMELEDRTWENWKAWATKQIEDEQSMRAQMFSGQQEEGLGAGADMSNAEYDQAVDELQPVVPNNPQGQRPMGGVAAHP</sequence>
<evidence type="ECO:0000256" key="6">
    <source>
        <dbReference type="ARBA" id="ARBA00035137"/>
    </source>
</evidence>
<dbReference type="PANTHER" id="PTHR37799:SF1">
    <property type="entry name" value="SMALL RIBOSOMAL SUBUNIT PROTEIN MS23"/>
    <property type="match status" value="1"/>
</dbReference>
<dbReference type="GO" id="GO:0005763">
    <property type="term" value="C:mitochondrial small ribosomal subunit"/>
    <property type="evidence" value="ECO:0007669"/>
    <property type="project" value="InterPro"/>
</dbReference>
<dbReference type="Proteomes" id="UP000291422">
    <property type="component" value="Unassembled WGS sequence"/>
</dbReference>
<evidence type="ECO:0000256" key="4">
    <source>
        <dbReference type="ARBA" id="ARBA00023128"/>
    </source>
</evidence>